<name>A0ABU2BIH2_9MICC</name>
<evidence type="ECO:0000313" key="1">
    <source>
        <dbReference type="EMBL" id="MDR7358445.1"/>
    </source>
</evidence>
<evidence type="ECO:0000313" key="2">
    <source>
        <dbReference type="Proteomes" id="UP001183817"/>
    </source>
</evidence>
<accession>A0ABU2BIH2</accession>
<organism evidence="1 2">
    <name type="scientific">Paeniglutamicibacter sulfureus</name>
    <dbReference type="NCBI Taxonomy" id="43666"/>
    <lineage>
        <taxon>Bacteria</taxon>
        <taxon>Bacillati</taxon>
        <taxon>Actinomycetota</taxon>
        <taxon>Actinomycetes</taxon>
        <taxon>Micrococcales</taxon>
        <taxon>Micrococcaceae</taxon>
        <taxon>Paeniglutamicibacter</taxon>
    </lineage>
</organism>
<reference evidence="1 2" key="1">
    <citation type="submission" date="2023-07" db="EMBL/GenBank/DDBJ databases">
        <title>Sequencing the genomes of 1000 actinobacteria strains.</title>
        <authorList>
            <person name="Klenk H.-P."/>
        </authorList>
    </citation>
    <scope>NUCLEOTIDE SEQUENCE [LARGE SCALE GENOMIC DNA]</scope>
    <source>
        <strain evidence="1 2">DSM 20167</strain>
    </source>
</reference>
<dbReference type="EMBL" id="JAVDYI010000001">
    <property type="protein sequence ID" value="MDR7358445.1"/>
    <property type="molecule type" value="Genomic_DNA"/>
</dbReference>
<dbReference type="Proteomes" id="UP001183817">
    <property type="component" value="Unassembled WGS sequence"/>
</dbReference>
<keyword evidence="2" id="KW-1185">Reference proteome</keyword>
<sequence>MSAKERKPKNKAWLQTQFNPDARDRELRHHLPMDMIFRVR</sequence>
<comment type="caution">
    <text evidence="1">The sequence shown here is derived from an EMBL/GenBank/DDBJ whole genome shotgun (WGS) entry which is preliminary data.</text>
</comment>
<proteinExistence type="predicted"/>
<protein>
    <submittedName>
        <fullName evidence="1">Uncharacterized protein</fullName>
    </submittedName>
</protein>
<gene>
    <name evidence="1" type="ORF">J2S64_002136</name>
</gene>